<accession>A0A6H5IJE0</accession>
<feature type="region of interest" description="Disordered" evidence="1">
    <location>
        <begin position="161"/>
        <end position="255"/>
    </location>
</feature>
<feature type="compositionally biased region" description="Low complexity" evidence="1">
    <location>
        <begin position="173"/>
        <end position="188"/>
    </location>
</feature>
<keyword evidence="3" id="KW-1185">Reference proteome</keyword>
<evidence type="ECO:0000313" key="2">
    <source>
        <dbReference type="EMBL" id="CAB0035824.1"/>
    </source>
</evidence>
<organism evidence="2 3">
    <name type="scientific">Trichogramma brassicae</name>
    <dbReference type="NCBI Taxonomy" id="86971"/>
    <lineage>
        <taxon>Eukaryota</taxon>
        <taxon>Metazoa</taxon>
        <taxon>Ecdysozoa</taxon>
        <taxon>Arthropoda</taxon>
        <taxon>Hexapoda</taxon>
        <taxon>Insecta</taxon>
        <taxon>Pterygota</taxon>
        <taxon>Neoptera</taxon>
        <taxon>Endopterygota</taxon>
        <taxon>Hymenoptera</taxon>
        <taxon>Apocrita</taxon>
        <taxon>Proctotrupomorpha</taxon>
        <taxon>Chalcidoidea</taxon>
        <taxon>Trichogrammatidae</taxon>
        <taxon>Trichogramma</taxon>
    </lineage>
</organism>
<dbReference type="AlphaFoldDB" id="A0A6H5IJE0"/>
<feature type="region of interest" description="Disordered" evidence="1">
    <location>
        <begin position="101"/>
        <end position="145"/>
    </location>
</feature>
<evidence type="ECO:0000256" key="1">
    <source>
        <dbReference type="SAM" id="MobiDB-lite"/>
    </source>
</evidence>
<proteinExistence type="predicted"/>
<reference evidence="2 3" key="1">
    <citation type="submission" date="2020-02" db="EMBL/GenBank/DDBJ databases">
        <authorList>
            <person name="Ferguson B K."/>
        </authorList>
    </citation>
    <scope>NUCLEOTIDE SEQUENCE [LARGE SCALE GENOMIC DNA]</scope>
</reference>
<gene>
    <name evidence="2" type="ORF">TBRA_LOCUS7707</name>
</gene>
<dbReference type="Proteomes" id="UP000479190">
    <property type="component" value="Unassembled WGS sequence"/>
</dbReference>
<feature type="compositionally biased region" description="Basic residues" evidence="1">
    <location>
        <begin position="108"/>
        <end position="118"/>
    </location>
</feature>
<protein>
    <submittedName>
        <fullName evidence="2">Uncharacterized protein</fullName>
    </submittedName>
</protein>
<sequence length="255" mass="28500">METPILVSPIFAVNREINSSSRRVIQVDRITRLRRLAIVNSATSTCPWTIRSIHPEVPPAIPATPTPSTSKRVHGDVDAEEAGLRYLKDVQRVCKGTQIGKLKEGKLKRTKSTPRSRPKQVLQKSTPTSKNSKNRRNTTLSNNKADDKNKIEIITNDSDIIPDKSSKLKSKLKQNNNRKNTNTKMVNTEHGQIATQQDYDDACAPNKSIDEKPVENDSLPTCDRNKLENRKLANNQSKSTASNNKGPQLSKKKSK</sequence>
<feature type="compositionally biased region" description="Polar residues" evidence="1">
    <location>
        <begin position="232"/>
        <end position="247"/>
    </location>
</feature>
<name>A0A6H5IJE0_9HYME</name>
<feature type="compositionally biased region" description="Polar residues" evidence="1">
    <location>
        <begin position="122"/>
        <end position="143"/>
    </location>
</feature>
<dbReference type="EMBL" id="CADCXV010000801">
    <property type="protein sequence ID" value="CAB0035824.1"/>
    <property type="molecule type" value="Genomic_DNA"/>
</dbReference>
<evidence type="ECO:0000313" key="3">
    <source>
        <dbReference type="Proteomes" id="UP000479190"/>
    </source>
</evidence>